<dbReference type="AlphaFoldDB" id="A0AAD6Y9E2"/>
<keyword evidence="3" id="KW-1185">Reference proteome</keyword>
<dbReference type="EMBL" id="JARJCW010000033">
    <property type="protein sequence ID" value="KAJ7208542.1"/>
    <property type="molecule type" value="Genomic_DNA"/>
</dbReference>
<feature type="compositionally biased region" description="Low complexity" evidence="1">
    <location>
        <begin position="111"/>
        <end position="122"/>
    </location>
</feature>
<evidence type="ECO:0000313" key="3">
    <source>
        <dbReference type="Proteomes" id="UP001219525"/>
    </source>
</evidence>
<organism evidence="2 3">
    <name type="scientific">Mycena pura</name>
    <dbReference type="NCBI Taxonomy" id="153505"/>
    <lineage>
        <taxon>Eukaryota</taxon>
        <taxon>Fungi</taxon>
        <taxon>Dikarya</taxon>
        <taxon>Basidiomycota</taxon>
        <taxon>Agaricomycotina</taxon>
        <taxon>Agaricomycetes</taxon>
        <taxon>Agaricomycetidae</taxon>
        <taxon>Agaricales</taxon>
        <taxon>Marasmiineae</taxon>
        <taxon>Mycenaceae</taxon>
        <taxon>Mycena</taxon>
    </lineage>
</organism>
<reference evidence="2" key="1">
    <citation type="submission" date="2023-03" db="EMBL/GenBank/DDBJ databases">
        <title>Massive genome expansion in bonnet fungi (Mycena s.s.) driven by repeated elements and novel gene families across ecological guilds.</title>
        <authorList>
            <consortium name="Lawrence Berkeley National Laboratory"/>
            <person name="Harder C.B."/>
            <person name="Miyauchi S."/>
            <person name="Viragh M."/>
            <person name="Kuo A."/>
            <person name="Thoen E."/>
            <person name="Andreopoulos B."/>
            <person name="Lu D."/>
            <person name="Skrede I."/>
            <person name="Drula E."/>
            <person name="Henrissat B."/>
            <person name="Morin E."/>
            <person name="Kohler A."/>
            <person name="Barry K."/>
            <person name="LaButti K."/>
            <person name="Morin E."/>
            <person name="Salamov A."/>
            <person name="Lipzen A."/>
            <person name="Mereny Z."/>
            <person name="Hegedus B."/>
            <person name="Baldrian P."/>
            <person name="Stursova M."/>
            <person name="Weitz H."/>
            <person name="Taylor A."/>
            <person name="Grigoriev I.V."/>
            <person name="Nagy L.G."/>
            <person name="Martin F."/>
            <person name="Kauserud H."/>
        </authorList>
    </citation>
    <scope>NUCLEOTIDE SEQUENCE</scope>
    <source>
        <strain evidence="2">9144</strain>
    </source>
</reference>
<feature type="region of interest" description="Disordered" evidence="1">
    <location>
        <begin position="105"/>
        <end position="124"/>
    </location>
</feature>
<protein>
    <submittedName>
        <fullName evidence="2">Uncharacterized protein</fullName>
    </submittedName>
</protein>
<name>A0AAD6Y9E2_9AGAR</name>
<comment type="caution">
    <text evidence="2">The sequence shown here is derived from an EMBL/GenBank/DDBJ whole genome shotgun (WGS) entry which is preliminary data.</text>
</comment>
<sequence length="254" mass="26902">MFRSLFCCCTRSRRFAHDDVIPDENTHLIPPVNSSRFPVALNVDHRMLRDKLSTIVRSKERKMVNVGARTPFIVALKNGASIDTREFPLTAAVISASPGLAPTPLAPPSTPIASTPVSPSPSKSCLHVLTVTPAHNAHSSGAGSRTGSIHSGSSPAGSRPSSPRLRPHRELDAHRRMHVYSAPAPRSMAEHGLTLDKPMFSGDGVAVVPAHMEREANGTSIAVAGRGGRTDADTDVNSPGLSIVFSWSDASVAV</sequence>
<feature type="compositionally biased region" description="Polar residues" evidence="1">
    <location>
        <begin position="137"/>
        <end position="149"/>
    </location>
</feature>
<evidence type="ECO:0000256" key="1">
    <source>
        <dbReference type="SAM" id="MobiDB-lite"/>
    </source>
</evidence>
<evidence type="ECO:0000313" key="2">
    <source>
        <dbReference type="EMBL" id="KAJ7208542.1"/>
    </source>
</evidence>
<feature type="region of interest" description="Disordered" evidence="1">
    <location>
        <begin position="136"/>
        <end position="166"/>
    </location>
</feature>
<dbReference type="Proteomes" id="UP001219525">
    <property type="component" value="Unassembled WGS sequence"/>
</dbReference>
<proteinExistence type="predicted"/>
<feature type="compositionally biased region" description="Low complexity" evidence="1">
    <location>
        <begin position="150"/>
        <end position="164"/>
    </location>
</feature>
<accession>A0AAD6Y9E2</accession>
<gene>
    <name evidence="2" type="ORF">GGX14DRAFT_453875</name>
</gene>